<dbReference type="AlphaFoldDB" id="A0A9P9JQI2"/>
<organism evidence="1 2">
    <name type="scientific">Fusarium redolens</name>
    <dbReference type="NCBI Taxonomy" id="48865"/>
    <lineage>
        <taxon>Eukaryota</taxon>
        <taxon>Fungi</taxon>
        <taxon>Dikarya</taxon>
        <taxon>Ascomycota</taxon>
        <taxon>Pezizomycotina</taxon>
        <taxon>Sordariomycetes</taxon>
        <taxon>Hypocreomycetidae</taxon>
        <taxon>Hypocreales</taxon>
        <taxon>Nectriaceae</taxon>
        <taxon>Fusarium</taxon>
        <taxon>Fusarium redolens species complex</taxon>
    </lineage>
</organism>
<proteinExistence type="predicted"/>
<evidence type="ECO:0000313" key="2">
    <source>
        <dbReference type="Proteomes" id="UP000720189"/>
    </source>
</evidence>
<keyword evidence="2" id="KW-1185">Reference proteome</keyword>
<sequence length="189" mass="21428">MKERLRRVGIIHPHVPKLCFGDSQESVFKAALHLVRYDHPTAHFIALKSSDPQVRRLKVQVAILIVLTKDWAIETHGSSVFSARGWGVFDYVRNWGGLWQGLVSDTSLVCGIDNNLSVPAQGAFIFRQMTKAFETILNGVTEYPEVHLPPHRIVHEAGDLDNHQMKQLLRHLLCAYIYQVTKSHLAIDD</sequence>
<comment type="caution">
    <text evidence="1">The sequence shown here is derived from an EMBL/GenBank/DDBJ whole genome shotgun (WGS) entry which is preliminary data.</text>
</comment>
<accession>A0A9P9JQI2</accession>
<protein>
    <submittedName>
        <fullName evidence="1">Uncharacterized protein</fullName>
    </submittedName>
</protein>
<dbReference type="Proteomes" id="UP000720189">
    <property type="component" value="Unassembled WGS sequence"/>
</dbReference>
<dbReference type="EMBL" id="JAGMUX010000031">
    <property type="protein sequence ID" value="KAH7210898.1"/>
    <property type="molecule type" value="Genomic_DNA"/>
</dbReference>
<gene>
    <name evidence="1" type="ORF">BKA55DRAFT_698027</name>
</gene>
<dbReference type="GeneID" id="70230431"/>
<name>A0A9P9JQI2_FUSRE</name>
<dbReference type="RefSeq" id="XP_046041669.1">
    <property type="nucleotide sequence ID" value="XM_046200477.1"/>
</dbReference>
<evidence type="ECO:0000313" key="1">
    <source>
        <dbReference type="EMBL" id="KAH7210898.1"/>
    </source>
</evidence>
<dbReference type="OrthoDB" id="5035669at2759"/>
<reference evidence="1" key="1">
    <citation type="journal article" date="2021" name="Nat. Commun.">
        <title>Genetic determinants of endophytism in the Arabidopsis root mycobiome.</title>
        <authorList>
            <person name="Mesny F."/>
            <person name="Miyauchi S."/>
            <person name="Thiergart T."/>
            <person name="Pickel B."/>
            <person name="Atanasova L."/>
            <person name="Karlsson M."/>
            <person name="Huettel B."/>
            <person name="Barry K.W."/>
            <person name="Haridas S."/>
            <person name="Chen C."/>
            <person name="Bauer D."/>
            <person name="Andreopoulos W."/>
            <person name="Pangilinan J."/>
            <person name="LaButti K."/>
            <person name="Riley R."/>
            <person name="Lipzen A."/>
            <person name="Clum A."/>
            <person name="Drula E."/>
            <person name="Henrissat B."/>
            <person name="Kohler A."/>
            <person name="Grigoriev I.V."/>
            <person name="Martin F.M."/>
            <person name="Hacquard S."/>
        </authorList>
    </citation>
    <scope>NUCLEOTIDE SEQUENCE</scope>
    <source>
        <strain evidence="1">MPI-CAGE-AT-0023</strain>
    </source>
</reference>